<name>A0A1N7PIB6_9RHOB</name>
<dbReference type="SUPFAM" id="SSF47413">
    <property type="entry name" value="lambda repressor-like DNA-binding domains"/>
    <property type="match status" value="1"/>
</dbReference>
<evidence type="ECO:0000313" key="3">
    <source>
        <dbReference type="Proteomes" id="UP000186684"/>
    </source>
</evidence>
<keyword evidence="3" id="KW-1185">Reference proteome</keyword>
<gene>
    <name evidence="2" type="ORF">SAMN05421759_1166</name>
</gene>
<dbReference type="GO" id="GO:0003677">
    <property type="term" value="F:DNA binding"/>
    <property type="evidence" value="ECO:0007669"/>
    <property type="project" value="InterPro"/>
</dbReference>
<dbReference type="EMBL" id="FTOQ01000016">
    <property type="protein sequence ID" value="SIT10257.1"/>
    <property type="molecule type" value="Genomic_DNA"/>
</dbReference>
<dbReference type="AlphaFoldDB" id="A0A1N7PIB6"/>
<dbReference type="PROSITE" id="PS50943">
    <property type="entry name" value="HTH_CROC1"/>
    <property type="match status" value="1"/>
</dbReference>
<dbReference type="Proteomes" id="UP000186684">
    <property type="component" value="Unassembled WGS sequence"/>
</dbReference>
<evidence type="ECO:0000313" key="2">
    <source>
        <dbReference type="EMBL" id="SIT10257.1"/>
    </source>
</evidence>
<dbReference type="InterPro" id="IPR010982">
    <property type="entry name" value="Lambda_DNA-bd_dom_sf"/>
</dbReference>
<proteinExistence type="predicted"/>
<dbReference type="SMART" id="SM00530">
    <property type="entry name" value="HTH_XRE"/>
    <property type="match status" value="1"/>
</dbReference>
<reference evidence="3" key="1">
    <citation type="submission" date="2017-01" db="EMBL/GenBank/DDBJ databases">
        <authorList>
            <person name="Varghese N."/>
            <person name="Submissions S."/>
        </authorList>
    </citation>
    <scope>NUCLEOTIDE SEQUENCE [LARGE SCALE GENOMIC DNA]</scope>
    <source>
        <strain evidence="3">DSM 29430</strain>
    </source>
</reference>
<dbReference type="CDD" id="cd00093">
    <property type="entry name" value="HTH_XRE"/>
    <property type="match status" value="1"/>
</dbReference>
<protein>
    <recommendedName>
        <fullName evidence="1">HTH cro/C1-type domain-containing protein</fullName>
    </recommendedName>
</protein>
<evidence type="ECO:0000259" key="1">
    <source>
        <dbReference type="PROSITE" id="PS50943"/>
    </source>
</evidence>
<dbReference type="STRING" id="633194.SAMN05421759_1166"/>
<feature type="domain" description="HTH cro/C1-type" evidence="1">
    <location>
        <begin position="10"/>
        <end position="65"/>
    </location>
</feature>
<dbReference type="RefSeq" id="WP_234990296.1">
    <property type="nucleotide sequence ID" value="NZ_FTOQ01000016.1"/>
</dbReference>
<sequence>MNHSPTARLIADAIDASGKTQREIAEEVRFPRGNVISMLRSGEMRLPIERASALARALGIDEKLLISTAMTEYMPETWNVISGASRAFPEIQINVKGPAPVMERFKAICATERRTYADMLDRLMAGYDPEMETLLDDI</sequence>
<dbReference type="InterPro" id="IPR001387">
    <property type="entry name" value="Cro/C1-type_HTH"/>
</dbReference>
<accession>A0A1N7PIB6</accession>
<organism evidence="2 3">
    <name type="scientific">Roseivivax lentus</name>
    <dbReference type="NCBI Taxonomy" id="633194"/>
    <lineage>
        <taxon>Bacteria</taxon>
        <taxon>Pseudomonadati</taxon>
        <taxon>Pseudomonadota</taxon>
        <taxon>Alphaproteobacteria</taxon>
        <taxon>Rhodobacterales</taxon>
        <taxon>Roseobacteraceae</taxon>
        <taxon>Roseivivax</taxon>
    </lineage>
</organism>